<dbReference type="Proteomes" id="UP000266841">
    <property type="component" value="Unassembled WGS sequence"/>
</dbReference>
<keyword evidence="5" id="KW-1185">Reference proteome</keyword>
<evidence type="ECO:0000259" key="3">
    <source>
        <dbReference type="Pfam" id="PF13843"/>
    </source>
</evidence>
<dbReference type="AlphaFoldDB" id="K0T3R7"/>
<dbReference type="Pfam" id="PF13843">
    <property type="entry name" value="DDE_Tnp_1_7"/>
    <property type="match status" value="1"/>
</dbReference>
<feature type="region of interest" description="Disordered" evidence="1">
    <location>
        <begin position="1"/>
        <end position="26"/>
    </location>
</feature>
<feature type="region of interest" description="Disordered" evidence="1">
    <location>
        <begin position="252"/>
        <end position="286"/>
    </location>
</feature>
<keyword evidence="2" id="KW-1133">Transmembrane helix</keyword>
<sequence length="999" mass="111861">MHESMINGKPPFTGPGPETGPSRESLLDHLAWDAACKPFQQKLSIRECTSVSIPRSVASAEDEAAAEGYSRASSGEAEGEGTEWETSNRNGQGRSSWQDYENASSTPKKNAIRVDIAQPKTGLRVKTPEKQPRSLHPSSETPYADDDDLETPRPGPAAADSPSTTSTDSSLRSDSEVHSPNLSVVSSTTSSDSSPAPSVVNSVKKKLKNIVAKNRKHAKPTAKPVRLSFDLGHTGDDDDCFMAEEGGCFDDRYEESEDDLDSIDEPQKNKKYQKAKEMSRKEKSRLVRDNHTIRVKVSARNTYEVDGRVEIKKGDHKGMRGTIIKVIEEKKRFEIEWDNGQKTEAEYSQLVLVKDADRSFTWRVVEDHDPANPPSKYDRKKCGVVGFRPELFRITDVNDPNYAFPFGRLLQDHLWPGHWPDQLDKLNVAIRKHNEALGRGRIPINECSTDEFWTFIGIIILAGKTGYGGVSKMFGGEESIIEGVSTTDMSQYMRKYRMKQLLEFFSNAFSGDNEEDKWNQIRGFVDGFNENRNKVVAASEEKVLDETMSAWSPTTTKHAGLPFLSFIMRKPEPLGTEFKTVADAVTGIFLYLELQEGKDPMRSKPHSRKLGGTGGCSIRLIEGSQYSGQLEDVRMKAKNQSKRETYFGDSWFTSRRIIKDGLKSGKVTGLGPHEYAGILKTNHSGTPKLQVEEIMKDWPAGSYLVLICDELAMMFIGYKYSYKRKRKSAVSSVLSIFAHFLLSAIFMLASLDAGSTRPGEPYKAKWPDANGNIKSRDVIRPDIMGRFFKRSNVIDVGNQLRQKELALEKHWLTHDPYFRIGCTIIGISVIDAYLAAKYQAPECAGITKMSVREWAERMAYDLLNRKITDEPKASVPLRTSGAAATTTLISEEGVEIELHHTLTIEDAMVEHDFRMTSQRGQDNKRVRRVCHMKGRIESCEGQTSKVTTECQHPLCLGQVGSKANRHAPPTGIFICSNAACRRAHWRDMVGQVNHCRRVS</sequence>
<gene>
    <name evidence="4" type="ORF">THAOC_06802</name>
</gene>
<proteinExistence type="predicted"/>
<feature type="compositionally biased region" description="Low complexity" evidence="1">
    <location>
        <begin position="66"/>
        <end position="76"/>
    </location>
</feature>
<feature type="compositionally biased region" description="Polar residues" evidence="1">
    <location>
        <begin position="88"/>
        <end position="108"/>
    </location>
</feature>
<name>K0T3R7_THAOC</name>
<feature type="transmembrane region" description="Helical" evidence="2">
    <location>
        <begin position="698"/>
        <end position="718"/>
    </location>
</feature>
<protein>
    <recommendedName>
        <fullName evidence="3">PiggyBac transposable element-derived protein domain-containing protein</fullName>
    </recommendedName>
</protein>
<feature type="compositionally biased region" description="Acidic residues" evidence="1">
    <location>
        <begin position="252"/>
        <end position="264"/>
    </location>
</feature>
<accession>K0T3R7</accession>
<feature type="domain" description="PiggyBac transposable element-derived protein" evidence="3">
    <location>
        <begin position="444"/>
        <end position="715"/>
    </location>
</feature>
<feature type="compositionally biased region" description="Basic and acidic residues" evidence="1">
    <location>
        <begin position="274"/>
        <end position="286"/>
    </location>
</feature>
<dbReference type="EMBL" id="AGNL01006864">
    <property type="protein sequence ID" value="EJK71729.1"/>
    <property type="molecule type" value="Genomic_DNA"/>
</dbReference>
<feature type="compositionally biased region" description="Low complexity" evidence="1">
    <location>
        <begin position="179"/>
        <end position="202"/>
    </location>
</feature>
<keyword evidence="2" id="KW-0472">Membrane</keyword>
<feature type="transmembrane region" description="Helical" evidence="2">
    <location>
        <begin position="730"/>
        <end position="751"/>
    </location>
</feature>
<feature type="compositionally biased region" description="Low complexity" evidence="1">
    <location>
        <begin position="156"/>
        <end position="170"/>
    </location>
</feature>
<evidence type="ECO:0000313" key="5">
    <source>
        <dbReference type="Proteomes" id="UP000266841"/>
    </source>
</evidence>
<feature type="compositionally biased region" description="Low complexity" evidence="1">
    <location>
        <begin position="8"/>
        <end position="20"/>
    </location>
</feature>
<evidence type="ECO:0000256" key="2">
    <source>
        <dbReference type="SAM" id="Phobius"/>
    </source>
</evidence>
<evidence type="ECO:0000256" key="1">
    <source>
        <dbReference type="SAM" id="MobiDB-lite"/>
    </source>
</evidence>
<reference evidence="4 5" key="1">
    <citation type="journal article" date="2012" name="Genome Biol.">
        <title>Genome and low-iron response of an oceanic diatom adapted to chronic iron limitation.</title>
        <authorList>
            <person name="Lommer M."/>
            <person name="Specht M."/>
            <person name="Roy A.S."/>
            <person name="Kraemer L."/>
            <person name="Andreson R."/>
            <person name="Gutowska M.A."/>
            <person name="Wolf J."/>
            <person name="Bergner S.V."/>
            <person name="Schilhabel M.B."/>
            <person name="Klostermeier U.C."/>
            <person name="Beiko R.G."/>
            <person name="Rosenstiel P."/>
            <person name="Hippler M."/>
            <person name="Laroche J."/>
        </authorList>
    </citation>
    <scope>NUCLEOTIDE SEQUENCE [LARGE SCALE GENOMIC DNA]</scope>
    <source>
        <strain evidence="4 5">CCMP1005</strain>
    </source>
</reference>
<keyword evidence="2" id="KW-0812">Transmembrane</keyword>
<dbReference type="eggNOG" id="ENOG502SEGA">
    <property type="taxonomic scope" value="Eukaryota"/>
</dbReference>
<comment type="caution">
    <text evidence="4">The sequence shown here is derived from an EMBL/GenBank/DDBJ whole genome shotgun (WGS) entry which is preliminary data.</text>
</comment>
<feature type="region of interest" description="Disordered" evidence="1">
    <location>
        <begin position="53"/>
        <end position="202"/>
    </location>
</feature>
<organism evidence="4 5">
    <name type="scientific">Thalassiosira oceanica</name>
    <name type="common">Marine diatom</name>
    <dbReference type="NCBI Taxonomy" id="159749"/>
    <lineage>
        <taxon>Eukaryota</taxon>
        <taxon>Sar</taxon>
        <taxon>Stramenopiles</taxon>
        <taxon>Ochrophyta</taxon>
        <taxon>Bacillariophyta</taxon>
        <taxon>Coscinodiscophyceae</taxon>
        <taxon>Thalassiosirophycidae</taxon>
        <taxon>Thalassiosirales</taxon>
        <taxon>Thalassiosiraceae</taxon>
        <taxon>Thalassiosira</taxon>
    </lineage>
</organism>
<evidence type="ECO:0000313" key="4">
    <source>
        <dbReference type="EMBL" id="EJK71729.1"/>
    </source>
</evidence>
<dbReference type="InterPro" id="IPR029526">
    <property type="entry name" value="PGBD"/>
</dbReference>
<dbReference type="OrthoDB" id="48867at2759"/>